<organism evidence="3 4">
    <name type="scientific">Variovorax ureilyticus</name>
    <dbReference type="NCBI Taxonomy" id="1836198"/>
    <lineage>
        <taxon>Bacteria</taxon>
        <taxon>Pseudomonadati</taxon>
        <taxon>Pseudomonadota</taxon>
        <taxon>Betaproteobacteria</taxon>
        <taxon>Burkholderiales</taxon>
        <taxon>Comamonadaceae</taxon>
        <taxon>Variovorax</taxon>
    </lineage>
</organism>
<feature type="signal peptide" evidence="2">
    <location>
        <begin position="1"/>
        <end position="29"/>
    </location>
</feature>
<evidence type="ECO:0000313" key="3">
    <source>
        <dbReference type="EMBL" id="MEJ8810997.1"/>
    </source>
</evidence>
<feature type="chain" id="PRO_5047142337" description="DUF2782 domain-containing protein" evidence="2">
    <location>
        <begin position="30"/>
        <end position="127"/>
    </location>
</feature>
<feature type="compositionally biased region" description="Low complexity" evidence="1">
    <location>
        <begin position="108"/>
        <end position="117"/>
    </location>
</feature>
<proteinExistence type="predicted"/>
<feature type="compositionally biased region" description="Polar residues" evidence="1">
    <location>
        <begin position="78"/>
        <end position="89"/>
    </location>
</feature>
<evidence type="ECO:0000256" key="2">
    <source>
        <dbReference type="SAM" id="SignalP"/>
    </source>
</evidence>
<keyword evidence="4" id="KW-1185">Reference proteome</keyword>
<evidence type="ECO:0000313" key="4">
    <source>
        <dbReference type="Proteomes" id="UP001365846"/>
    </source>
</evidence>
<protein>
    <recommendedName>
        <fullName evidence="5">DUF2782 domain-containing protein</fullName>
    </recommendedName>
</protein>
<dbReference type="Proteomes" id="UP001365846">
    <property type="component" value="Unassembled WGS sequence"/>
</dbReference>
<comment type="caution">
    <text evidence="3">The sequence shown here is derived from an EMBL/GenBank/DDBJ whole genome shotgun (WGS) entry which is preliminary data.</text>
</comment>
<name>A0ABU8VBF7_9BURK</name>
<sequence length="127" mass="14033">MSSTRLLVPRMRLAAVLLGCIAPFAAVQAQNPQPAESSARPAQQQADQDKAAGRQNQKIERIHIEDSRNKIDELRVGGQTQNITVQPKSNAPAYQVMPNNERSRSEGQSDSSASESGSRVWWNVFKF</sequence>
<reference evidence="3 4" key="1">
    <citation type="submission" date="2024-03" db="EMBL/GenBank/DDBJ databases">
        <title>Novel species of the genus Variovorax.</title>
        <authorList>
            <person name="Liu Q."/>
            <person name="Xin Y.-H."/>
        </authorList>
    </citation>
    <scope>NUCLEOTIDE SEQUENCE [LARGE SCALE GENOMIC DNA]</scope>
    <source>
        <strain evidence="3 4">KACC 18899</strain>
    </source>
</reference>
<evidence type="ECO:0008006" key="5">
    <source>
        <dbReference type="Google" id="ProtNLM"/>
    </source>
</evidence>
<feature type="region of interest" description="Disordered" evidence="1">
    <location>
        <begin position="29"/>
        <end position="117"/>
    </location>
</feature>
<dbReference type="EMBL" id="JBBKZU010000003">
    <property type="protein sequence ID" value="MEJ8810997.1"/>
    <property type="molecule type" value="Genomic_DNA"/>
</dbReference>
<dbReference type="Gene3D" id="2.20.130.30">
    <property type="entry name" value="Protein of unknown function DUF2782"/>
    <property type="match status" value="1"/>
</dbReference>
<accession>A0ABU8VBF7</accession>
<dbReference type="RefSeq" id="WP_340356316.1">
    <property type="nucleotide sequence ID" value="NZ_JBBKZU010000003.1"/>
</dbReference>
<evidence type="ECO:0000256" key="1">
    <source>
        <dbReference type="SAM" id="MobiDB-lite"/>
    </source>
</evidence>
<gene>
    <name evidence="3" type="ORF">WKW77_07945</name>
</gene>
<keyword evidence="2" id="KW-0732">Signal</keyword>
<feature type="compositionally biased region" description="Basic and acidic residues" evidence="1">
    <location>
        <begin position="47"/>
        <end position="75"/>
    </location>
</feature>